<reference evidence="2 3" key="1">
    <citation type="journal article" date="2007" name="Nature">
        <title>Evolution of genes and genomes on the Drosophila phylogeny.</title>
        <authorList>
            <consortium name="Drosophila 12 Genomes Consortium"/>
            <person name="Clark A.G."/>
            <person name="Eisen M.B."/>
            <person name="Smith D.R."/>
            <person name="Bergman C.M."/>
            <person name="Oliver B."/>
            <person name="Markow T.A."/>
            <person name="Kaufman T.C."/>
            <person name="Kellis M."/>
            <person name="Gelbart W."/>
            <person name="Iyer V.N."/>
            <person name="Pollard D.A."/>
            <person name="Sackton T.B."/>
            <person name="Larracuente A.M."/>
            <person name="Singh N.D."/>
            <person name="Abad J.P."/>
            <person name="Abt D.N."/>
            <person name="Adryan B."/>
            <person name="Aguade M."/>
            <person name="Akashi H."/>
            <person name="Anderson W.W."/>
            <person name="Aquadro C.F."/>
            <person name="Ardell D.H."/>
            <person name="Arguello R."/>
            <person name="Artieri C.G."/>
            <person name="Barbash D.A."/>
            <person name="Barker D."/>
            <person name="Barsanti P."/>
            <person name="Batterham P."/>
            <person name="Batzoglou S."/>
            <person name="Begun D."/>
            <person name="Bhutkar A."/>
            <person name="Blanco E."/>
            <person name="Bosak S.A."/>
            <person name="Bradley R.K."/>
            <person name="Brand A.D."/>
            <person name="Brent M.R."/>
            <person name="Brooks A.N."/>
            <person name="Brown R.H."/>
            <person name="Butlin R.K."/>
            <person name="Caggese C."/>
            <person name="Calvi B.R."/>
            <person name="Bernardo de Carvalho A."/>
            <person name="Caspi A."/>
            <person name="Castrezana S."/>
            <person name="Celniker S.E."/>
            <person name="Chang J.L."/>
            <person name="Chapple C."/>
            <person name="Chatterji S."/>
            <person name="Chinwalla A."/>
            <person name="Civetta A."/>
            <person name="Clifton S.W."/>
            <person name="Comeron J.M."/>
            <person name="Costello J.C."/>
            <person name="Coyne J.A."/>
            <person name="Daub J."/>
            <person name="David R.G."/>
            <person name="Delcher A.L."/>
            <person name="Delehaunty K."/>
            <person name="Do C.B."/>
            <person name="Ebling H."/>
            <person name="Edwards K."/>
            <person name="Eickbush T."/>
            <person name="Evans J.D."/>
            <person name="Filipski A."/>
            <person name="Findeiss S."/>
            <person name="Freyhult E."/>
            <person name="Fulton L."/>
            <person name="Fulton R."/>
            <person name="Garcia A.C."/>
            <person name="Gardiner A."/>
            <person name="Garfield D.A."/>
            <person name="Garvin B.E."/>
            <person name="Gibson G."/>
            <person name="Gilbert D."/>
            <person name="Gnerre S."/>
            <person name="Godfrey J."/>
            <person name="Good R."/>
            <person name="Gotea V."/>
            <person name="Gravely B."/>
            <person name="Greenberg A.J."/>
            <person name="Griffiths-Jones S."/>
            <person name="Gross S."/>
            <person name="Guigo R."/>
            <person name="Gustafson E.A."/>
            <person name="Haerty W."/>
            <person name="Hahn M.W."/>
            <person name="Halligan D.L."/>
            <person name="Halpern A.L."/>
            <person name="Halter G.M."/>
            <person name="Han M.V."/>
            <person name="Heger A."/>
            <person name="Hillier L."/>
            <person name="Hinrichs A.S."/>
            <person name="Holmes I."/>
            <person name="Hoskins R.A."/>
            <person name="Hubisz M.J."/>
            <person name="Hultmark D."/>
            <person name="Huntley M.A."/>
            <person name="Jaffe D.B."/>
            <person name="Jagadeeshan S."/>
            <person name="Jeck W.R."/>
            <person name="Johnson J."/>
            <person name="Jones C.D."/>
            <person name="Jordan W.C."/>
            <person name="Karpen G.H."/>
            <person name="Kataoka E."/>
            <person name="Keightley P.D."/>
            <person name="Kheradpour P."/>
            <person name="Kirkness E.F."/>
            <person name="Koerich L.B."/>
            <person name="Kristiansen K."/>
            <person name="Kudrna D."/>
            <person name="Kulathinal R.J."/>
            <person name="Kumar S."/>
            <person name="Kwok R."/>
            <person name="Lander E."/>
            <person name="Langley C.H."/>
            <person name="Lapoint R."/>
            <person name="Lazzaro B.P."/>
            <person name="Lee S.J."/>
            <person name="Levesque L."/>
            <person name="Li R."/>
            <person name="Lin C.F."/>
            <person name="Lin M.F."/>
            <person name="Lindblad-Toh K."/>
            <person name="Llopart A."/>
            <person name="Long M."/>
            <person name="Low L."/>
            <person name="Lozovsky E."/>
            <person name="Lu J."/>
            <person name="Luo M."/>
            <person name="Machado C.A."/>
            <person name="Makalowski W."/>
            <person name="Marzo M."/>
            <person name="Matsuda M."/>
            <person name="Matzkin L."/>
            <person name="McAllister B."/>
            <person name="McBride C.S."/>
            <person name="McKernan B."/>
            <person name="McKernan K."/>
            <person name="Mendez-Lago M."/>
            <person name="Minx P."/>
            <person name="Mollenhauer M.U."/>
            <person name="Montooth K."/>
            <person name="Mount S.M."/>
            <person name="Mu X."/>
            <person name="Myers E."/>
            <person name="Negre B."/>
            <person name="Newfeld S."/>
            <person name="Nielsen R."/>
            <person name="Noor M.A."/>
            <person name="O'Grady P."/>
            <person name="Pachter L."/>
            <person name="Papaceit M."/>
            <person name="Parisi M.J."/>
            <person name="Parisi M."/>
            <person name="Parts L."/>
            <person name="Pedersen J.S."/>
            <person name="Pesole G."/>
            <person name="Phillippy A.M."/>
            <person name="Ponting C.P."/>
            <person name="Pop M."/>
            <person name="Porcelli D."/>
            <person name="Powell J.R."/>
            <person name="Prohaska S."/>
            <person name="Pruitt K."/>
            <person name="Puig M."/>
            <person name="Quesneville H."/>
            <person name="Ram K.R."/>
            <person name="Rand D."/>
            <person name="Rasmussen M.D."/>
            <person name="Reed L.K."/>
            <person name="Reenan R."/>
            <person name="Reily A."/>
            <person name="Remington K.A."/>
            <person name="Rieger T.T."/>
            <person name="Ritchie M.G."/>
            <person name="Robin C."/>
            <person name="Rogers Y.H."/>
            <person name="Rohde C."/>
            <person name="Rozas J."/>
            <person name="Rubenfield M.J."/>
            <person name="Ruiz A."/>
            <person name="Russo S."/>
            <person name="Salzberg S.L."/>
            <person name="Sanchez-Gracia A."/>
            <person name="Saranga D.J."/>
            <person name="Sato H."/>
            <person name="Schaeffer S.W."/>
            <person name="Schatz M.C."/>
            <person name="Schlenke T."/>
            <person name="Schwartz R."/>
            <person name="Segarra C."/>
            <person name="Singh R.S."/>
            <person name="Sirot L."/>
            <person name="Sirota M."/>
            <person name="Sisneros N.B."/>
            <person name="Smith C.D."/>
            <person name="Smith T.F."/>
            <person name="Spieth J."/>
            <person name="Stage D.E."/>
            <person name="Stark A."/>
            <person name="Stephan W."/>
            <person name="Strausberg R.L."/>
            <person name="Strempel S."/>
            <person name="Sturgill D."/>
            <person name="Sutton G."/>
            <person name="Sutton G.G."/>
            <person name="Tao W."/>
            <person name="Teichmann S."/>
            <person name="Tobari Y.N."/>
            <person name="Tomimura Y."/>
            <person name="Tsolas J.M."/>
            <person name="Valente V.L."/>
            <person name="Venter E."/>
            <person name="Venter J.C."/>
            <person name="Vicario S."/>
            <person name="Vieira F.G."/>
            <person name="Vilella A.J."/>
            <person name="Villasante A."/>
            <person name="Walenz B."/>
            <person name="Wang J."/>
            <person name="Wasserman M."/>
            <person name="Watts T."/>
            <person name="Wilson D."/>
            <person name="Wilson R.K."/>
            <person name="Wing R.A."/>
            <person name="Wolfner M.F."/>
            <person name="Wong A."/>
            <person name="Wong G.K."/>
            <person name="Wu C.I."/>
            <person name="Wu G."/>
            <person name="Yamamoto D."/>
            <person name="Yang H.P."/>
            <person name="Yang S.P."/>
            <person name="Yorke J.A."/>
            <person name="Yoshida K."/>
            <person name="Zdobnov E."/>
            <person name="Zhang P."/>
            <person name="Zhang Y."/>
            <person name="Zimin A.V."/>
            <person name="Baldwin J."/>
            <person name="Abdouelleil A."/>
            <person name="Abdulkadir J."/>
            <person name="Abebe A."/>
            <person name="Abera B."/>
            <person name="Abreu J."/>
            <person name="Acer S.C."/>
            <person name="Aftuck L."/>
            <person name="Alexander A."/>
            <person name="An P."/>
            <person name="Anderson E."/>
            <person name="Anderson S."/>
            <person name="Arachi H."/>
            <person name="Azer M."/>
            <person name="Bachantsang P."/>
            <person name="Barry A."/>
            <person name="Bayul T."/>
            <person name="Berlin A."/>
            <person name="Bessette D."/>
            <person name="Bloom T."/>
            <person name="Blye J."/>
            <person name="Boguslavskiy L."/>
            <person name="Bonnet C."/>
            <person name="Boukhgalter B."/>
            <person name="Bourzgui I."/>
            <person name="Brown A."/>
            <person name="Cahill P."/>
            <person name="Channer S."/>
            <person name="Cheshatsang Y."/>
            <person name="Chuda L."/>
            <person name="Citroen M."/>
            <person name="Collymore A."/>
            <person name="Cooke P."/>
            <person name="Costello M."/>
            <person name="D'Aco K."/>
            <person name="Daza R."/>
            <person name="De Haan G."/>
            <person name="DeGray S."/>
            <person name="DeMaso C."/>
            <person name="Dhargay N."/>
            <person name="Dooley K."/>
            <person name="Dooley E."/>
            <person name="Doricent M."/>
            <person name="Dorje P."/>
            <person name="Dorjee K."/>
            <person name="Dupes A."/>
            <person name="Elong R."/>
            <person name="Falk J."/>
            <person name="Farina A."/>
            <person name="Faro S."/>
            <person name="Ferguson D."/>
            <person name="Fisher S."/>
            <person name="Foley C.D."/>
            <person name="Franke A."/>
            <person name="Friedrich D."/>
            <person name="Gadbois L."/>
            <person name="Gearin G."/>
            <person name="Gearin C.R."/>
            <person name="Giannoukos G."/>
            <person name="Goode T."/>
            <person name="Graham J."/>
            <person name="Grandbois E."/>
            <person name="Grewal S."/>
            <person name="Gyaltsen K."/>
            <person name="Hafez N."/>
            <person name="Hagos B."/>
            <person name="Hall J."/>
            <person name="Henson C."/>
            <person name="Hollinger A."/>
            <person name="Honan T."/>
            <person name="Huard M.D."/>
            <person name="Hughes L."/>
            <person name="Hurhula B."/>
            <person name="Husby M.E."/>
            <person name="Kamat A."/>
            <person name="Kanga B."/>
            <person name="Kashin S."/>
            <person name="Khazanovich D."/>
            <person name="Kisner P."/>
            <person name="Lance K."/>
            <person name="Lara M."/>
            <person name="Lee W."/>
            <person name="Lennon N."/>
            <person name="Letendre F."/>
            <person name="LeVine R."/>
            <person name="Lipovsky A."/>
            <person name="Liu X."/>
            <person name="Liu J."/>
            <person name="Liu S."/>
            <person name="Lokyitsang T."/>
            <person name="Lokyitsang Y."/>
            <person name="Lubonja R."/>
            <person name="Lui A."/>
            <person name="MacDonald P."/>
            <person name="Magnisalis V."/>
            <person name="Maru K."/>
            <person name="Matthews C."/>
            <person name="McCusker W."/>
            <person name="McDonough S."/>
            <person name="Mehta T."/>
            <person name="Meldrim J."/>
            <person name="Meneus L."/>
            <person name="Mihai O."/>
            <person name="Mihalev A."/>
            <person name="Mihova T."/>
            <person name="Mittelman R."/>
            <person name="Mlenga V."/>
            <person name="Montmayeur A."/>
            <person name="Mulrain L."/>
            <person name="Navidi A."/>
            <person name="Naylor J."/>
            <person name="Negash T."/>
            <person name="Nguyen T."/>
            <person name="Nguyen N."/>
            <person name="Nicol R."/>
            <person name="Norbu C."/>
            <person name="Norbu N."/>
            <person name="Novod N."/>
            <person name="O'Neill B."/>
            <person name="Osman S."/>
            <person name="Markiewicz E."/>
            <person name="Oyono O.L."/>
            <person name="Patti C."/>
            <person name="Phunkhang P."/>
            <person name="Pierre F."/>
            <person name="Priest M."/>
            <person name="Raghuraman S."/>
            <person name="Rege F."/>
            <person name="Reyes R."/>
            <person name="Rise C."/>
            <person name="Rogov P."/>
            <person name="Ross K."/>
            <person name="Ryan E."/>
            <person name="Settipalli S."/>
            <person name="Shea T."/>
            <person name="Sherpa N."/>
            <person name="Shi L."/>
            <person name="Shih D."/>
            <person name="Sparrow T."/>
            <person name="Spaulding J."/>
            <person name="Stalker J."/>
            <person name="Stange-Thomann N."/>
            <person name="Stavropoulos S."/>
            <person name="Stone C."/>
            <person name="Strader C."/>
            <person name="Tesfaye S."/>
            <person name="Thomson T."/>
            <person name="Thoulutsang Y."/>
            <person name="Thoulutsang D."/>
            <person name="Topham K."/>
            <person name="Topping I."/>
            <person name="Tsamla T."/>
            <person name="Vassiliev H."/>
            <person name="Vo A."/>
            <person name="Wangchuk T."/>
            <person name="Wangdi T."/>
            <person name="Weiand M."/>
            <person name="Wilkinson J."/>
            <person name="Wilson A."/>
            <person name="Yadav S."/>
            <person name="Young G."/>
            <person name="Yu Q."/>
            <person name="Zembek L."/>
            <person name="Zhong D."/>
            <person name="Zimmer A."/>
            <person name="Zwirko Z."/>
            <person name="Jaffe D.B."/>
            <person name="Alvarez P."/>
            <person name="Brockman W."/>
            <person name="Butler J."/>
            <person name="Chin C."/>
            <person name="Gnerre S."/>
            <person name="Grabherr M."/>
            <person name="Kleber M."/>
            <person name="Mauceli E."/>
            <person name="MacCallum I."/>
        </authorList>
    </citation>
    <scope>NUCLEOTIDE SEQUENCE [LARGE SCALE GENOMIC DNA]</scope>
    <source>
        <strain evidence="3">Tai18E2 / Tucson 14021-0261.01</strain>
    </source>
</reference>
<dbReference type="Proteomes" id="UP000002282">
    <property type="component" value="Chromosome 2L"/>
</dbReference>
<proteinExistence type="predicted"/>
<evidence type="ECO:0000313" key="2">
    <source>
        <dbReference type="EMBL" id="KRJ97361.1"/>
    </source>
</evidence>
<protein>
    <submittedName>
        <fullName evidence="2">Uncharacterized protein</fullName>
    </submittedName>
</protein>
<organism evidence="2 3">
    <name type="scientific">Drosophila yakuba</name>
    <name type="common">Fruit fly</name>
    <dbReference type="NCBI Taxonomy" id="7245"/>
    <lineage>
        <taxon>Eukaryota</taxon>
        <taxon>Metazoa</taxon>
        <taxon>Ecdysozoa</taxon>
        <taxon>Arthropoda</taxon>
        <taxon>Hexapoda</taxon>
        <taxon>Insecta</taxon>
        <taxon>Pterygota</taxon>
        <taxon>Neoptera</taxon>
        <taxon>Endopterygota</taxon>
        <taxon>Diptera</taxon>
        <taxon>Brachycera</taxon>
        <taxon>Muscomorpha</taxon>
        <taxon>Ephydroidea</taxon>
        <taxon>Drosophilidae</taxon>
        <taxon>Drosophila</taxon>
        <taxon>Sophophora</taxon>
    </lineage>
</organism>
<keyword evidence="3" id="KW-1185">Reference proteome</keyword>
<feature type="region of interest" description="Disordered" evidence="1">
    <location>
        <begin position="34"/>
        <end position="71"/>
    </location>
</feature>
<dbReference type="AlphaFoldDB" id="A0A0R1DQV5"/>
<feature type="compositionally biased region" description="Basic and acidic residues" evidence="1">
    <location>
        <begin position="34"/>
        <end position="45"/>
    </location>
</feature>
<evidence type="ECO:0000313" key="3">
    <source>
        <dbReference type="Proteomes" id="UP000002282"/>
    </source>
</evidence>
<reference evidence="2 3" key="2">
    <citation type="journal article" date="2007" name="PLoS Biol.">
        <title>Principles of genome evolution in the Drosophila melanogaster species group.</title>
        <authorList>
            <person name="Ranz J.M."/>
            <person name="Maurin D."/>
            <person name="Chan Y.S."/>
            <person name="von Grotthuss M."/>
            <person name="Hillier L.W."/>
            <person name="Roote J."/>
            <person name="Ashburner M."/>
            <person name="Bergman C.M."/>
        </authorList>
    </citation>
    <scope>NUCLEOTIDE SEQUENCE [LARGE SCALE GENOMIC DNA]</scope>
    <source>
        <strain evidence="3">Tai18E2 / Tucson 14021-0261.01</strain>
    </source>
</reference>
<sequence>MGRPLSKFFPTTCHTPTLSRIFARDKECVIVEMRNDQSKWNDKAESRRRKRAEPLASGVNKEKENSPQVCP</sequence>
<dbReference type="EMBL" id="CM000157">
    <property type="protein sequence ID" value="KRJ97361.1"/>
    <property type="molecule type" value="Genomic_DNA"/>
</dbReference>
<dbReference type="KEGG" id="dya:Dyak_GE29071"/>
<accession>A0A0R1DQV5</accession>
<gene>
    <name evidence="2" type="primary">Dyak\GE29071</name>
    <name evidence="2" type="synonym">GE29071</name>
    <name evidence="2" type="ORF">Dyak_GE29071</name>
</gene>
<name>A0A0R1DQV5_DROYA</name>
<evidence type="ECO:0000256" key="1">
    <source>
        <dbReference type="SAM" id="MobiDB-lite"/>
    </source>
</evidence>